<evidence type="ECO:0000256" key="1">
    <source>
        <dbReference type="SAM" id="Coils"/>
    </source>
</evidence>
<evidence type="ECO:0000313" key="2">
    <source>
        <dbReference type="EMBL" id="SFC33484.1"/>
    </source>
</evidence>
<sequence length="61" mass="7239">MDKKQLEAELSEKKKELEAARKHYNEEEDSKAGPYAEVEYKEEIRRLEIEVSSLENKLKDL</sequence>
<dbReference type="Proteomes" id="UP000199612">
    <property type="component" value="Unassembled WGS sequence"/>
</dbReference>
<dbReference type="AlphaFoldDB" id="A0A1I1IBD7"/>
<dbReference type="EMBL" id="FOLT01000005">
    <property type="protein sequence ID" value="SFC33484.1"/>
    <property type="molecule type" value="Genomic_DNA"/>
</dbReference>
<name>A0A1I1IBD7_9LACT</name>
<keyword evidence="1" id="KW-0175">Coiled coil</keyword>
<gene>
    <name evidence="2" type="ORF">SAMN04488102_10537</name>
</gene>
<protein>
    <submittedName>
        <fullName evidence="2">Uncharacterized protein</fullName>
    </submittedName>
</protein>
<dbReference type="RefSeq" id="WP_091529744.1">
    <property type="nucleotide sequence ID" value="NZ_FOLT01000005.1"/>
</dbReference>
<accession>A0A1I1IBD7</accession>
<reference evidence="3" key="1">
    <citation type="submission" date="2016-10" db="EMBL/GenBank/DDBJ databases">
        <authorList>
            <person name="Varghese N."/>
            <person name="Submissions S."/>
        </authorList>
    </citation>
    <scope>NUCLEOTIDE SEQUENCE [LARGE SCALE GENOMIC DNA]</scope>
    <source>
        <strain evidence="3">DSM 23664</strain>
    </source>
</reference>
<proteinExistence type="predicted"/>
<feature type="coiled-coil region" evidence="1">
    <location>
        <begin position="3"/>
        <end position="57"/>
    </location>
</feature>
<organism evidence="2 3">
    <name type="scientific">Alkalibacterium subtropicum</name>
    <dbReference type="NCBI Taxonomy" id="753702"/>
    <lineage>
        <taxon>Bacteria</taxon>
        <taxon>Bacillati</taxon>
        <taxon>Bacillota</taxon>
        <taxon>Bacilli</taxon>
        <taxon>Lactobacillales</taxon>
        <taxon>Carnobacteriaceae</taxon>
        <taxon>Alkalibacterium</taxon>
    </lineage>
</organism>
<evidence type="ECO:0000313" key="3">
    <source>
        <dbReference type="Proteomes" id="UP000199612"/>
    </source>
</evidence>
<keyword evidence="3" id="KW-1185">Reference proteome</keyword>
<dbReference type="STRING" id="753702.SAMN04488102_10537"/>